<feature type="binding site" evidence="3">
    <location>
        <position position="20"/>
    </location>
    <ligand>
        <name>GTP</name>
        <dbReference type="ChEBI" id="CHEBI:37565"/>
    </ligand>
</feature>
<dbReference type="GO" id="GO:0046872">
    <property type="term" value="F:metal ion binding"/>
    <property type="evidence" value="ECO:0007669"/>
    <property type="project" value="UniProtKB-KW"/>
</dbReference>
<comment type="catalytic activity">
    <reaction evidence="3">
        <text>Mo-molybdopterin + GTP + H(+) = Mo-molybdopterin guanine dinucleotide + diphosphate</text>
        <dbReference type="Rhea" id="RHEA:34243"/>
        <dbReference type="ChEBI" id="CHEBI:15378"/>
        <dbReference type="ChEBI" id="CHEBI:33019"/>
        <dbReference type="ChEBI" id="CHEBI:37565"/>
        <dbReference type="ChEBI" id="CHEBI:71302"/>
        <dbReference type="ChEBI" id="CHEBI:71310"/>
        <dbReference type="EC" id="2.7.7.77"/>
    </reaction>
</comment>
<dbReference type="InterPro" id="IPR029044">
    <property type="entry name" value="Nucleotide-diphossugar_trans"/>
</dbReference>
<sequence length="492" mass="56342">MRLKLLILAGGKGSRLGGKKAIISFFGKPLIYWVFKNLKDLSSPIYISVKNETQEEEIKKELIKEKVEFDEIIFIRDLYPEIEGPLSGIISALKLFSEKSAFLVVAVDQPLISKNFLNYLDLLSYIFCNQFVIVSKGREKINPFPGVYPCSLKGEMETFLFNSPKKSLFRFFQYLTTNQSILFIENDQKIETETFININTLEDLKRAEICFYQKLKNQKNVKILVVDDDASTRENLKEILSLEGYQVYTAENGKEALEMLSHLNPDIMVVDLFMPELDGISLCKIVKNNTETVDIGIILITAANDIDSRIKGLAGGADDFLNKPFLIPELKARIASLSKIKKYRDFLKNYQNLLEKEVEKKTSELQKLYLQLQIAYNEIKDLSLEIIYRLAKAAEFKDEYTGFHIQRIGFYSTKIAEHLGLSKEQIELIKYSSPLHDIGKLRIPDHILLKPGPLTKDEWEIMKTHTIMGAKILEGLKNKISKGCRKNSTFTS</sequence>
<evidence type="ECO:0000256" key="4">
    <source>
        <dbReference type="PROSITE-ProRule" id="PRU00169"/>
    </source>
</evidence>
<feature type="binding site" evidence="3">
    <location>
        <begin position="8"/>
        <end position="10"/>
    </location>
    <ligand>
        <name>GTP</name>
        <dbReference type="ChEBI" id="CHEBI:37565"/>
    </ligand>
</feature>
<dbReference type="Gene3D" id="3.40.50.2300">
    <property type="match status" value="1"/>
</dbReference>
<dbReference type="GO" id="GO:0005737">
    <property type="term" value="C:cytoplasm"/>
    <property type="evidence" value="ECO:0007669"/>
    <property type="project" value="UniProtKB-SubCell"/>
</dbReference>
<dbReference type="GO" id="GO:0006777">
    <property type="term" value="P:Mo-molybdopterin cofactor biosynthetic process"/>
    <property type="evidence" value="ECO:0007669"/>
    <property type="project" value="UniProtKB-KW"/>
</dbReference>
<dbReference type="CDD" id="cd00077">
    <property type="entry name" value="HDc"/>
    <property type="match status" value="1"/>
</dbReference>
<dbReference type="Gene3D" id="1.10.3210.10">
    <property type="entry name" value="Hypothetical protein af1432"/>
    <property type="match status" value="1"/>
</dbReference>
<dbReference type="PROSITE" id="PS50110">
    <property type="entry name" value="RESPONSE_REGULATORY"/>
    <property type="match status" value="1"/>
</dbReference>
<evidence type="ECO:0000259" key="7">
    <source>
        <dbReference type="PROSITE" id="PS51832"/>
    </source>
</evidence>
<feature type="modified residue" description="4-aspartylphosphate" evidence="4">
    <location>
        <position position="271"/>
    </location>
</feature>
<keyword evidence="3" id="KW-0808">Transferase</keyword>
<comment type="domain">
    <text evidence="3">The N-terminal domain determines nucleotide recognition and specific binding, while the C-terminal domain determines the specific binding to the target protein.</text>
</comment>
<keyword evidence="3" id="KW-0479">Metal-binding</keyword>
<keyword evidence="3" id="KW-0547">Nucleotide-binding</keyword>
<dbReference type="InterPro" id="IPR013482">
    <property type="entry name" value="Molybde_CF_guanTrfase"/>
</dbReference>
<keyword evidence="4" id="KW-0597">Phosphoprotein</keyword>
<dbReference type="InterPro" id="IPR011006">
    <property type="entry name" value="CheY-like_superfamily"/>
</dbReference>
<keyword evidence="3" id="KW-0460">Magnesium</keyword>
<keyword evidence="2 3" id="KW-0501">Molybdenum cofactor biosynthesis</keyword>
<dbReference type="HAMAP" id="MF_00316">
    <property type="entry name" value="MobA"/>
    <property type="match status" value="1"/>
</dbReference>
<evidence type="ECO:0000256" key="5">
    <source>
        <dbReference type="SAM" id="Coils"/>
    </source>
</evidence>
<reference evidence="8" key="1">
    <citation type="journal article" date="2020" name="mSystems">
        <title>Genome- and Community-Level Interaction Insights into Carbon Utilization and Element Cycling Functions of Hydrothermarchaeota in Hydrothermal Sediment.</title>
        <authorList>
            <person name="Zhou Z."/>
            <person name="Liu Y."/>
            <person name="Xu W."/>
            <person name="Pan J."/>
            <person name="Luo Z.H."/>
            <person name="Li M."/>
        </authorList>
    </citation>
    <scope>NUCLEOTIDE SEQUENCE [LARGE SCALE GENOMIC DNA]</scope>
    <source>
        <strain evidence="8">SpSt-6</strain>
    </source>
</reference>
<dbReference type="InterPro" id="IPR006674">
    <property type="entry name" value="HD_domain"/>
</dbReference>
<dbReference type="EMBL" id="DSZN01000141">
    <property type="protein sequence ID" value="HGQ86402.1"/>
    <property type="molecule type" value="Genomic_DNA"/>
</dbReference>
<dbReference type="CDD" id="cd02503">
    <property type="entry name" value="MobA"/>
    <property type="match status" value="1"/>
</dbReference>
<comment type="function">
    <text evidence="3">Transfers a GMP moiety from GTP to Mo-molybdopterin (Mo-MPT) cofactor (Moco or molybdenum cofactor) to form Mo-molybdopterin guanine dinucleotide (Mo-MGD) cofactor.</text>
</comment>
<dbReference type="PANTHER" id="PTHR45228">
    <property type="entry name" value="CYCLIC DI-GMP PHOSPHODIESTERASE TM_0186-RELATED"/>
    <property type="match status" value="1"/>
</dbReference>
<dbReference type="SUPFAM" id="SSF53448">
    <property type="entry name" value="Nucleotide-diphospho-sugar transferases"/>
    <property type="match status" value="1"/>
</dbReference>
<gene>
    <name evidence="3" type="primary">mobA</name>
    <name evidence="8" type="ORF">ENT66_09115</name>
</gene>
<keyword evidence="5" id="KW-0175">Coiled coil</keyword>
<dbReference type="GO" id="GO:0005525">
    <property type="term" value="F:GTP binding"/>
    <property type="evidence" value="ECO:0007669"/>
    <property type="project" value="UniProtKB-UniRule"/>
</dbReference>
<feature type="binding site" evidence="3">
    <location>
        <position position="108"/>
    </location>
    <ligand>
        <name>Mg(2+)</name>
        <dbReference type="ChEBI" id="CHEBI:18420"/>
    </ligand>
</feature>
<comment type="similarity">
    <text evidence="3">Belongs to the MobA family.</text>
</comment>
<dbReference type="Gene3D" id="3.90.550.10">
    <property type="entry name" value="Spore Coat Polysaccharide Biosynthesis Protein SpsA, Chain A"/>
    <property type="match status" value="1"/>
</dbReference>
<organism evidence="8">
    <name type="scientific">Thermodesulfobacterium geofontis</name>
    <dbReference type="NCBI Taxonomy" id="1295609"/>
    <lineage>
        <taxon>Bacteria</taxon>
        <taxon>Pseudomonadati</taxon>
        <taxon>Thermodesulfobacteriota</taxon>
        <taxon>Thermodesulfobacteria</taxon>
        <taxon>Thermodesulfobacteriales</taxon>
        <taxon>Thermodesulfobacteriaceae</taxon>
        <taxon>Thermodesulfobacterium</taxon>
    </lineage>
</organism>
<dbReference type="PANTHER" id="PTHR45228:SF1">
    <property type="entry name" value="CYCLIC DI-GMP PHOSPHODIESTERASE TM_0186"/>
    <property type="match status" value="1"/>
</dbReference>
<feature type="domain" description="HD-GYP" evidence="7">
    <location>
        <begin position="379"/>
        <end position="492"/>
    </location>
</feature>
<feature type="binding site" evidence="3">
    <location>
        <position position="77"/>
    </location>
    <ligand>
        <name>GTP</name>
        <dbReference type="ChEBI" id="CHEBI:37565"/>
    </ligand>
</feature>
<comment type="cofactor">
    <cofactor evidence="3">
        <name>Mg(2+)</name>
        <dbReference type="ChEBI" id="CHEBI:18420"/>
    </cofactor>
</comment>
<evidence type="ECO:0000259" key="6">
    <source>
        <dbReference type="PROSITE" id="PS50110"/>
    </source>
</evidence>
<evidence type="ECO:0000313" key="8">
    <source>
        <dbReference type="EMBL" id="HGQ86402.1"/>
    </source>
</evidence>
<keyword evidence="3" id="KW-0963">Cytoplasm</keyword>
<dbReference type="Pfam" id="PF00072">
    <property type="entry name" value="Response_reg"/>
    <property type="match status" value="1"/>
</dbReference>
<accession>A0A7C4NVE1</accession>
<dbReference type="InterPro" id="IPR025877">
    <property type="entry name" value="MobA-like_NTP_Trfase"/>
</dbReference>
<protein>
    <recommendedName>
        <fullName evidence="3">Probable molybdenum cofactor guanylyltransferase</fullName>
        <shortName evidence="3">MoCo guanylyltransferase</shortName>
        <ecNumber evidence="3">2.7.7.77</ecNumber>
    </recommendedName>
    <alternativeName>
        <fullName evidence="3">GTP:molybdopterin guanylyltransferase</fullName>
    </alternativeName>
    <alternativeName>
        <fullName evidence="3">Mo-MPT guanylyltransferase</fullName>
    </alternativeName>
    <alternativeName>
        <fullName evidence="3">Molybdopterin guanylyltransferase</fullName>
    </alternativeName>
    <alternativeName>
        <fullName evidence="3">Molybdopterin-guanine dinucleotide synthase</fullName>
        <shortName evidence="3">MGD synthase</shortName>
    </alternativeName>
</protein>
<comment type="subcellular location">
    <subcellularLocation>
        <location evidence="3">Cytoplasm</location>
    </subcellularLocation>
</comment>
<feature type="domain" description="Response regulatory" evidence="6">
    <location>
        <begin position="222"/>
        <end position="338"/>
    </location>
</feature>
<proteinExistence type="inferred from homology"/>
<dbReference type="InterPro" id="IPR052020">
    <property type="entry name" value="Cyclic_di-GMP/3'3'-cGAMP_PDE"/>
</dbReference>
<name>A0A7C4NVE1_9BACT</name>
<dbReference type="GO" id="GO:0000160">
    <property type="term" value="P:phosphorelay signal transduction system"/>
    <property type="evidence" value="ECO:0007669"/>
    <property type="project" value="InterPro"/>
</dbReference>
<dbReference type="SMART" id="SM00448">
    <property type="entry name" value="REC"/>
    <property type="match status" value="1"/>
</dbReference>
<comment type="caution">
    <text evidence="8">The sequence shown here is derived from an EMBL/GenBank/DDBJ whole genome shotgun (WGS) entry which is preliminary data.</text>
</comment>
<feature type="coiled-coil region" evidence="5">
    <location>
        <begin position="351"/>
        <end position="385"/>
    </location>
</feature>
<dbReference type="Pfam" id="PF12804">
    <property type="entry name" value="NTP_transf_3"/>
    <property type="match status" value="1"/>
</dbReference>
<dbReference type="GO" id="GO:0061603">
    <property type="term" value="F:molybdenum cofactor guanylyltransferase activity"/>
    <property type="evidence" value="ECO:0007669"/>
    <property type="project" value="UniProtKB-EC"/>
</dbReference>
<keyword evidence="1 3" id="KW-0342">GTP-binding</keyword>
<dbReference type="Pfam" id="PF01966">
    <property type="entry name" value="HD"/>
    <property type="match status" value="1"/>
</dbReference>
<evidence type="ECO:0000256" key="3">
    <source>
        <dbReference type="HAMAP-Rule" id="MF_00316"/>
    </source>
</evidence>
<dbReference type="EC" id="2.7.7.77" evidence="3"/>
<feature type="binding site" evidence="3">
    <location>
        <position position="108"/>
    </location>
    <ligand>
        <name>GTP</name>
        <dbReference type="ChEBI" id="CHEBI:37565"/>
    </ligand>
</feature>
<evidence type="ECO:0000256" key="1">
    <source>
        <dbReference type="ARBA" id="ARBA00023134"/>
    </source>
</evidence>
<dbReference type="AlphaFoldDB" id="A0A7C4NVE1"/>
<dbReference type="InterPro" id="IPR003607">
    <property type="entry name" value="HD/PDEase_dom"/>
</dbReference>
<dbReference type="InterPro" id="IPR037522">
    <property type="entry name" value="HD_GYP_dom"/>
</dbReference>
<dbReference type="PROSITE" id="PS51832">
    <property type="entry name" value="HD_GYP"/>
    <property type="match status" value="1"/>
</dbReference>
<dbReference type="SUPFAM" id="SSF109604">
    <property type="entry name" value="HD-domain/PDEase-like"/>
    <property type="match status" value="1"/>
</dbReference>
<dbReference type="SUPFAM" id="SSF52172">
    <property type="entry name" value="CheY-like"/>
    <property type="match status" value="1"/>
</dbReference>
<dbReference type="InterPro" id="IPR001789">
    <property type="entry name" value="Sig_transdc_resp-reg_receiver"/>
</dbReference>
<comment type="caution">
    <text evidence="3">Lacks conserved residue(s) required for the propagation of feature annotation.</text>
</comment>
<evidence type="ECO:0000256" key="2">
    <source>
        <dbReference type="ARBA" id="ARBA00023150"/>
    </source>
</evidence>